<protein>
    <submittedName>
        <fullName evidence="1">Uncharacterized protein</fullName>
    </submittedName>
</protein>
<accession>A0A5C0SJ13</accession>
<sequence>MTRRALHLSLSILLLVLACGAIFTSKRLNEESSCFSKVPVNVSDVKPPIVSGPGYPPRAGFKGITLDEAVNGSPRHVLVGFFNFEPSNWAEKRPKCYFKSLKGFSENWTGLILPGASLSNVTLSGRVYLAVYVYPLEGTAIISKVDYGETPEKSKIIEAFRLKYTEPPNEIVEAYVSKLEHSGYTAIRELSDDLLRGWVFRKGKDYILVLEVRDDGNLYLLLASGNGEDVKKLTNVLPLSGGR</sequence>
<dbReference type="EMBL" id="CP041932">
    <property type="protein sequence ID" value="QEK14250.1"/>
    <property type="molecule type" value="Genomic_DNA"/>
</dbReference>
<dbReference type="RefSeq" id="WP_148882335.1">
    <property type="nucleotide sequence ID" value="NZ_CP041932.1"/>
</dbReference>
<dbReference type="Proteomes" id="UP000322631">
    <property type="component" value="Chromosome"/>
</dbReference>
<dbReference type="PROSITE" id="PS51257">
    <property type="entry name" value="PROKAR_LIPOPROTEIN"/>
    <property type="match status" value="1"/>
</dbReference>
<dbReference type="GeneID" id="41608795"/>
<organism evidence="1 2">
    <name type="scientific">Thermococcus aciditolerans</name>
    <dbReference type="NCBI Taxonomy" id="2598455"/>
    <lineage>
        <taxon>Archaea</taxon>
        <taxon>Methanobacteriati</taxon>
        <taxon>Methanobacteriota</taxon>
        <taxon>Thermococci</taxon>
        <taxon>Thermococcales</taxon>
        <taxon>Thermococcaceae</taxon>
        <taxon>Thermococcus</taxon>
    </lineage>
</organism>
<name>A0A5C0SJ13_9EURY</name>
<keyword evidence="2" id="KW-1185">Reference proteome</keyword>
<proteinExistence type="predicted"/>
<dbReference type="AlphaFoldDB" id="A0A5C0SJ13"/>
<reference evidence="1 2" key="1">
    <citation type="submission" date="2019-07" db="EMBL/GenBank/DDBJ databases">
        <title>Complete genome of Thermococcus acidophilus.</title>
        <authorList>
            <person name="Li X."/>
        </authorList>
    </citation>
    <scope>NUCLEOTIDE SEQUENCE [LARGE SCALE GENOMIC DNA]</scope>
    <source>
        <strain evidence="1 2">SY113</strain>
    </source>
</reference>
<dbReference type="KEGG" id="them:FPV09_03030"/>
<gene>
    <name evidence="1" type="ORF">FPV09_03030</name>
</gene>
<evidence type="ECO:0000313" key="1">
    <source>
        <dbReference type="EMBL" id="QEK14250.1"/>
    </source>
</evidence>
<evidence type="ECO:0000313" key="2">
    <source>
        <dbReference type="Proteomes" id="UP000322631"/>
    </source>
</evidence>